<keyword evidence="3" id="KW-1185">Reference proteome</keyword>
<reference evidence="2 3" key="1">
    <citation type="journal article" date="2009" name="Stand. Genomic Sci.">
        <title>Complete genome sequence of Brachybacterium faecium type strain (Schefferle 6-10).</title>
        <authorList>
            <person name="Lapidus A."/>
            <person name="Pukall R."/>
            <person name="Labuttii K."/>
            <person name="Copeland A."/>
            <person name="Del Rio T.G."/>
            <person name="Nolan M."/>
            <person name="Chen F."/>
            <person name="Lucas S."/>
            <person name="Tice H."/>
            <person name="Cheng J.F."/>
            <person name="Bruce D."/>
            <person name="Goodwin L."/>
            <person name="Pitluck S."/>
            <person name="Rohde M."/>
            <person name="Goker M."/>
            <person name="Pati A."/>
            <person name="Ivanova N."/>
            <person name="Mavrommatis K."/>
            <person name="Chen A."/>
            <person name="Palaniappan K."/>
            <person name="D'haeseleer P."/>
            <person name="Chain P."/>
            <person name="Bristow J."/>
            <person name="Eisen J.A."/>
            <person name="Markowitz V."/>
            <person name="Hugenholtz P."/>
            <person name="Kyrpides N.C."/>
            <person name="Klenk H.P."/>
        </authorList>
    </citation>
    <scope>NUCLEOTIDE SEQUENCE [LARGE SCALE GENOMIC DNA]</scope>
    <source>
        <strain evidence="3">ATCC 43885 / DSM 4810 / JCM 11609 / LMG 19847 / NBRC 14762 / NCIMB 9860 / 6-10</strain>
    </source>
</reference>
<protein>
    <recommendedName>
        <fullName evidence="4">Ribosomal protein L7/L12 C-terminal domain-containing protein</fullName>
    </recommendedName>
</protein>
<dbReference type="AlphaFoldDB" id="C7MB45"/>
<dbReference type="InterPro" id="IPR014719">
    <property type="entry name" value="Ribosomal_bL12_C/ClpS-like"/>
</dbReference>
<name>C7MB45_BRAFD</name>
<dbReference type="OrthoDB" id="3298842at2"/>
<sequence>MFGRAARHQKQIETLHARIRHLESLVQALADRAGVTGAELEELRGGAGALAPEECRRLVAEGKVIEAIKAYREHTGAGLKEAKDAIDRLREGA</sequence>
<dbReference type="PATRIC" id="fig|446465.5.peg.3141"/>
<evidence type="ECO:0000313" key="2">
    <source>
        <dbReference type="EMBL" id="ACU86932.1"/>
    </source>
</evidence>
<gene>
    <name evidence="2" type="ordered locus">Bfae_31740</name>
</gene>
<feature type="coiled-coil region" evidence="1">
    <location>
        <begin position="5"/>
        <end position="32"/>
    </location>
</feature>
<organism evidence="2 3">
    <name type="scientific">Brachybacterium faecium (strain ATCC 43885 / DSM 4810 / JCM 11609 / LMG 19847 / NBRC 14762 / NCIMB 9860 / 6-10)</name>
    <dbReference type="NCBI Taxonomy" id="446465"/>
    <lineage>
        <taxon>Bacteria</taxon>
        <taxon>Bacillati</taxon>
        <taxon>Actinomycetota</taxon>
        <taxon>Actinomycetes</taxon>
        <taxon>Micrococcales</taxon>
        <taxon>Dermabacteraceae</taxon>
        <taxon>Brachybacterium</taxon>
    </lineage>
</organism>
<dbReference type="KEGG" id="bfa:Bfae_31740"/>
<accession>C7MB45</accession>
<evidence type="ECO:0000313" key="3">
    <source>
        <dbReference type="Proteomes" id="UP000001919"/>
    </source>
</evidence>
<dbReference type="eggNOG" id="ENOG502ZM5C">
    <property type="taxonomic scope" value="Bacteria"/>
</dbReference>
<evidence type="ECO:0008006" key="4">
    <source>
        <dbReference type="Google" id="ProtNLM"/>
    </source>
</evidence>
<dbReference type="STRING" id="446465.Bfae_31740"/>
<dbReference type="EMBL" id="CP001643">
    <property type="protein sequence ID" value="ACU86932.1"/>
    <property type="molecule type" value="Genomic_DNA"/>
</dbReference>
<dbReference type="HOGENOM" id="CLU_167427_0_1_11"/>
<evidence type="ECO:0000256" key="1">
    <source>
        <dbReference type="SAM" id="Coils"/>
    </source>
</evidence>
<dbReference type="Gene3D" id="3.30.1390.10">
    <property type="match status" value="1"/>
</dbReference>
<keyword evidence="1" id="KW-0175">Coiled coil</keyword>
<dbReference type="Proteomes" id="UP000001919">
    <property type="component" value="Chromosome"/>
</dbReference>
<proteinExistence type="predicted"/>